<dbReference type="InterPro" id="IPR000542">
    <property type="entry name" value="Carn_acyl_trans"/>
</dbReference>
<dbReference type="Gene3D" id="3.30.559.10">
    <property type="entry name" value="Chloramphenicol acetyltransferase-like domain"/>
    <property type="match status" value="1"/>
</dbReference>
<accession>A0AAD2K536</accession>
<evidence type="ECO:0000256" key="3">
    <source>
        <dbReference type="ARBA" id="ARBA00023315"/>
    </source>
</evidence>
<dbReference type="InterPro" id="IPR039551">
    <property type="entry name" value="Cho/carn_acyl_trans"/>
</dbReference>
<keyword evidence="2 5" id="KW-0808">Transferase</keyword>
<dbReference type="Proteomes" id="UP001295794">
    <property type="component" value="Unassembled WGS sequence"/>
</dbReference>
<reference evidence="7" key="1">
    <citation type="submission" date="2023-11" db="EMBL/GenBank/DDBJ databases">
        <authorList>
            <person name="De Vega J J."/>
            <person name="De Vega J J."/>
        </authorList>
    </citation>
    <scope>NUCLEOTIDE SEQUENCE</scope>
</reference>
<dbReference type="SUPFAM" id="SSF52777">
    <property type="entry name" value="CoA-dependent acyltransferases"/>
    <property type="match status" value="2"/>
</dbReference>
<dbReference type="InterPro" id="IPR023213">
    <property type="entry name" value="CAT-like_dom_sf"/>
</dbReference>
<dbReference type="EMBL" id="CAVNYO010000436">
    <property type="protein sequence ID" value="CAK5279447.1"/>
    <property type="molecule type" value="Genomic_DNA"/>
</dbReference>
<evidence type="ECO:0000256" key="1">
    <source>
        <dbReference type="ARBA" id="ARBA00005232"/>
    </source>
</evidence>
<protein>
    <recommendedName>
        <fullName evidence="6">Choline/carnitine acyltransferase domain-containing protein</fullName>
    </recommendedName>
</protein>
<organism evidence="7 8">
    <name type="scientific">Mycena citricolor</name>
    <dbReference type="NCBI Taxonomy" id="2018698"/>
    <lineage>
        <taxon>Eukaryota</taxon>
        <taxon>Fungi</taxon>
        <taxon>Dikarya</taxon>
        <taxon>Basidiomycota</taxon>
        <taxon>Agaricomycotina</taxon>
        <taxon>Agaricomycetes</taxon>
        <taxon>Agaricomycetidae</taxon>
        <taxon>Agaricales</taxon>
        <taxon>Marasmiineae</taxon>
        <taxon>Mycenaceae</taxon>
        <taxon>Mycena</taxon>
    </lineage>
</organism>
<feature type="domain" description="Choline/carnitine acyltransferase" evidence="6">
    <location>
        <begin position="56"/>
        <end position="629"/>
    </location>
</feature>
<evidence type="ECO:0000313" key="8">
    <source>
        <dbReference type="Proteomes" id="UP001295794"/>
    </source>
</evidence>
<keyword evidence="8" id="KW-1185">Reference proteome</keyword>
<keyword evidence="3 5" id="KW-0012">Acyltransferase</keyword>
<dbReference type="PANTHER" id="PTHR22589">
    <property type="entry name" value="CARNITINE O-ACYLTRANSFERASE"/>
    <property type="match status" value="1"/>
</dbReference>
<dbReference type="GO" id="GO:0016746">
    <property type="term" value="F:acyltransferase activity"/>
    <property type="evidence" value="ECO:0007669"/>
    <property type="project" value="UniProtKB-KW"/>
</dbReference>
<sequence>MLAALSNGLKRLPPRRIRSQVSLRMLGSQPPNWKTVAPAPSEPGPTFAGQSSLPLLPVPELEATLARLKESLKPLAWSQDELAAAEAKVDEFAAGMGPELHARLLEHAKQRTHWLEEWWDNIGYLGYRDSVVVNVSYYYGFGSQPPHATQGRLGRAAYLARATMLFRQRLRLGQLQPETMKDGPICMDTYRWMFDCCRLPGPEGLDWSVSYAKPGDKGDTGHMIVFRNNRPWKVELTKDGRILSVIEIIKQLQHIEDNSKGEYPAVGVLTSNNRDVWAKDYAELMSSAHNASILHDIQSAAFSISLDSSAPLSPVQHSRDLWHGALVDGVPVGLQNRWVDKPVQYIVFENGNSGLMGEHSVMDGTPTARMADEVLDMIALQSFDTGRNEYAQAPRNDSLPISLDFEVSPATQKAIEAANAAAKELIESQELGFHITAYGKAAIKKFGVSPDSWAQMIIQLAYHRLLGGAQRVGGTYEAASTRRFLKGRTEAIRVVSSESDAWVKSMDADSIPSWQKKQLFKDAVKVHGDRARSGGMGQGIDRHLFGLKRVLKPTETAPALFSDALFQRSSYWVLSTSAIFSKHFPVYGWGEVVPDGFGVAYVTGFDDRLQYTVTSRVESPNARFTEEIAQAAKDLYDLHAKDISGQPKL</sequence>
<dbReference type="Pfam" id="PF00755">
    <property type="entry name" value="Carn_acyltransf"/>
    <property type="match status" value="1"/>
</dbReference>
<dbReference type="Gene3D" id="3.30.559.70">
    <property type="entry name" value="Choline/Carnitine o-acyltransferase, domain 2"/>
    <property type="match status" value="1"/>
</dbReference>
<dbReference type="PROSITE" id="PS00439">
    <property type="entry name" value="ACYLTRANSF_C_1"/>
    <property type="match status" value="1"/>
</dbReference>
<evidence type="ECO:0000313" key="7">
    <source>
        <dbReference type="EMBL" id="CAK5279447.1"/>
    </source>
</evidence>
<feature type="active site" description="Proton acceptor" evidence="4">
    <location>
        <position position="359"/>
    </location>
</feature>
<comment type="similarity">
    <text evidence="1 5">Belongs to the carnitine/choline acetyltransferase family.</text>
</comment>
<dbReference type="PANTHER" id="PTHR22589:SF103">
    <property type="entry name" value="CARNITINE O-ACETYL-TRANSFERASE, ISOFORM A-RELATED"/>
    <property type="match status" value="1"/>
</dbReference>
<proteinExistence type="inferred from homology"/>
<gene>
    <name evidence="7" type="ORF">MYCIT1_LOCUS29499</name>
</gene>
<evidence type="ECO:0000256" key="4">
    <source>
        <dbReference type="PIRSR" id="PIRSR600542-1"/>
    </source>
</evidence>
<dbReference type="PROSITE" id="PS00440">
    <property type="entry name" value="ACYLTRANSF_C_2"/>
    <property type="match status" value="1"/>
</dbReference>
<evidence type="ECO:0000256" key="2">
    <source>
        <dbReference type="ARBA" id="ARBA00022679"/>
    </source>
</evidence>
<dbReference type="AlphaFoldDB" id="A0AAD2K536"/>
<evidence type="ECO:0000259" key="6">
    <source>
        <dbReference type="Pfam" id="PF00755"/>
    </source>
</evidence>
<name>A0AAD2K536_9AGAR</name>
<comment type="caution">
    <text evidence="7">The sequence shown here is derived from an EMBL/GenBank/DDBJ whole genome shotgun (WGS) entry which is preliminary data.</text>
</comment>
<dbReference type="InterPro" id="IPR042231">
    <property type="entry name" value="Cho/carn_acyl_trans_2"/>
</dbReference>
<evidence type="ECO:0000256" key="5">
    <source>
        <dbReference type="RuleBase" id="RU003801"/>
    </source>
</evidence>